<evidence type="ECO:0000313" key="2">
    <source>
        <dbReference type="Proteomes" id="UP000308430"/>
    </source>
</evidence>
<organism evidence="1 2">
    <name type="scientific">Pseudothauera nasutitermitis</name>
    <dbReference type="NCBI Taxonomy" id="2565930"/>
    <lineage>
        <taxon>Bacteria</taxon>
        <taxon>Pseudomonadati</taxon>
        <taxon>Pseudomonadota</taxon>
        <taxon>Betaproteobacteria</taxon>
        <taxon>Rhodocyclales</taxon>
        <taxon>Zoogloeaceae</taxon>
        <taxon>Pseudothauera</taxon>
    </lineage>
</organism>
<sequence>MLEWAVVVILAAVLLAWAYRLRRRPENAWMPRELRRATLAYAEQLFKAPSRVMLTAKVDRTYRDRSGILILVELKTRRLDRPYLSDVIELSAQRVAIMRQTGEPVAMHGYVVVQSRPGHRTSHRVALLTEDEVDGLIVRWEAIVGGHAQPRRSGALRLCRGCGFAGNCANVNS</sequence>
<protein>
    <submittedName>
        <fullName evidence="1">PD-(D/E)XK nuclease family protein</fullName>
    </submittedName>
</protein>
<dbReference type="EMBL" id="SSOC01000010">
    <property type="protein sequence ID" value="THF61087.1"/>
    <property type="molecule type" value="Genomic_DNA"/>
</dbReference>
<evidence type="ECO:0000313" key="1">
    <source>
        <dbReference type="EMBL" id="THF61087.1"/>
    </source>
</evidence>
<dbReference type="AlphaFoldDB" id="A0A4S4APA5"/>
<dbReference type="RefSeq" id="WP_136350240.1">
    <property type="nucleotide sequence ID" value="NZ_SSOC01000010.1"/>
</dbReference>
<reference evidence="1 2" key="1">
    <citation type="submission" date="2019-04" db="EMBL/GenBank/DDBJ databases">
        <title>Azoarcus nasutitermitis sp. nov. isolated from termite nest.</title>
        <authorList>
            <person name="Lin S.-Y."/>
            <person name="Hameed A."/>
            <person name="Hsu Y.-H."/>
            <person name="Young C.-C."/>
        </authorList>
    </citation>
    <scope>NUCLEOTIDE SEQUENCE [LARGE SCALE GENOMIC DNA]</scope>
    <source>
        <strain evidence="1 2">CC-YHH838</strain>
    </source>
</reference>
<dbReference type="Gene3D" id="3.90.320.10">
    <property type="match status" value="1"/>
</dbReference>
<comment type="caution">
    <text evidence="1">The sequence shown here is derived from an EMBL/GenBank/DDBJ whole genome shotgun (WGS) entry which is preliminary data.</text>
</comment>
<accession>A0A4S4APA5</accession>
<dbReference type="InterPro" id="IPR011604">
    <property type="entry name" value="PDDEXK-like_dom_sf"/>
</dbReference>
<name>A0A4S4APA5_9RHOO</name>
<dbReference type="OrthoDB" id="8910728at2"/>
<proteinExistence type="predicted"/>
<gene>
    <name evidence="1" type="ORF">E6C76_21070</name>
</gene>
<keyword evidence="2" id="KW-1185">Reference proteome</keyword>
<dbReference type="Proteomes" id="UP000308430">
    <property type="component" value="Unassembled WGS sequence"/>
</dbReference>